<evidence type="ECO:0000256" key="1">
    <source>
        <dbReference type="ARBA" id="ARBA00022729"/>
    </source>
</evidence>
<keyword evidence="4" id="KW-1185">Reference proteome</keyword>
<gene>
    <name evidence="3" type="ORF">SAMN06265350_103121</name>
</gene>
<sequence>MKFSKKSFSIKNYIQFSTILTLIIGSCASIVSPQGGPRDLTPPKLLTIEPKNKTTNFTAKKIVIEFDEYVQLKDQYKEITVSPEMETPPEISAKKKEIVIKLIDTLQKNTTYSINFGKSITDVHESNEMKNFKYVFSTGNYIDSLKISGSVLFEGDTTIVKDVQVGLYPDSLKWVAKRKPLLYTLSAEKGKFEITNVKEGKYRIFAIKDVNNNKLFDEEEMLGFLPNPIYLKKDTSGITLTLAHQFPEKLKVTESKYYEGKIRLKLNGKTDTLLAKALYPKEFENNILVDRNEKDSIVLWLPTQKFDSTKIVVSTEKQIIDTITIRNYNQEAKFSPIKITDNLKGESLMPGEKYKLIFSRPLKDPNLSNIEVLQDSVKLRNYKVRLNPQNAREYFIEYPWDSTKHYEVNIKENQFKDNFGKLNLKFQRRFKQDSVGNYGILDINLTIPEGKQYLIKLVNSSNEEVKKLVAPKTGIYKLTILPPDKYKIIFTEDVNKNGKADLGDYRKNLQPEKNTYYPDEISVRINWELEIKYKLE</sequence>
<dbReference type="EMBL" id="FXSZ01000003">
    <property type="protein sequence ID" value="SMO53331.1"/>
    <property type="molecule type" value="Genomic_DNA"/>
</dbReference>
<evidence type="ECO:0000259" key="2">
    <source>
        <dbReference type="Pfam" id="PF13205"/>
    </source>
</evidence>
<dbReference type="Pfam" id="PF13205">
    <property type="entry name" value="Big_5"/>
    <property type="match status" value="1"/>
</dbReference>
<evidence type="ECO:0000313" key="4">
    <source>
        <dbReference type="Proteomes" id="UP000315971"/>
    </source>
</evidence>
<protein>
    <submittedName>
        <fullName evidence="3">Ig-like domain-containing protein</fullName>
    </submittedName>
</protein>
<accession>A0A521C3E6</accession>
<dbReference type="InterPro" id="IPR032812">
    <property type="entry name" value="SbsA_Ig"/>
</dbReference>
<dbReference type="RefSeq" id="WP_185955199.1">
    <property type="nucleotide sequence ID" value="NZ_FXSZ01000003.1"/>
</dbReference>
<name>A0A521C3E6_9SPHI</name>
<evidence type="ECO:0000313" key="3">
    <source>
        <dbReference type="EMBL" id="SMO53331.1"/>
    </source>
</evidence>
<reference evidence="3 4" key="1">
    <citation type="submission" date="2017-05" db="EMBL/GenBank/DDBJ databases">
        <authorList>
            <person name="Varghese N."/>
            <person name="Submissions S."/>
        </authorList>
    </citation>
    <scope>NUCLEOTIDE SEQUENCE [LARGE SCALE GENOMIC DNA]</scope>
    <source>
        <strain evidence="3 4">DSM 21342</strain>
    </source>
</reference>
<keyword evidence="1" id="KW-0732">Signal</keyword>
<dbReference type="AlphaFoldDB" id="A0A521C3E6"/>
<organism evidence="3 4">
    <name type="scientific">Solitalea koreensis</name>
    <dbReference type="NCBI Taxonomy" id="543615"/>
    <lineage>
        <taxon>Bacteria</taxon>
        <taxon>Pseudomonadati</taxon>
        <taxon>Bacteroidota</taxon>
        <taxon>Sphingobacteriia</taxon>
        <taxon>Sphingobacteriales</taxon>
        <taxon>Sphingobacteriaceae</taxon>
        <taxon>Solitalea</taxon>
    </lineage>
</organism>
<proteinExistence type="predicted"/>
<feature type="domain" description="SbsA Ig-like" evidence="2">
    <location>
        <begin position="40"/>
        <end position="138"/>
    </location>
</feature>
<dbReference type="Proteomes" id="UP000315971">
    <property type="component" value="Unassembled WGS sequence"/>
</dbReference>
<dbReference type="PROSITE" id="PS51257">
    <property type="entry name" value="PROKAR_LIPOPROTEIN"/>
    <property type="match status" value="1"/>
</dbReference>